<organism evidence="1 2">
    <name type="scientific">Halapricum desulfuricans</name>
    <dbReference type="NCBI Taxonomy" id="2841257"/>
    <lineage>
        <taxon>Archaea</taxon>
        <taxon>Methanobacteriati</taxon>
        <taxon>Methanobacteriota</taxon>
        <taxon>Stenosarchaea group</taxon>
        <taxon>Halobacteria</taxon>
        <taxon>Halobacteriales</taxon>
        <taxon>Haloarculaceae</taxon>
        <taxon>Halapricum</taxon>
    </lineage>
</organism>
<dbReference type="EMBL" id="CP064788">
    <property type="protein sequence ID" value="QSG08229.1"/>
    <property type="molecule type" value="Genomic_DNA"/>
</dbReference>
<reference evidence="1 2" key="1">
    <citation type="submission" date="2020-11" db="EMBL/GenBank/DDBJ databases">
        <title>Carbohydrate-dependent, anaerobic sulfur respiration: A novel catabolism in halophilic archaea.</title>
        <authorList>
            <person name="Sorokin D.Y."/>
            <person name="Messina E."/>
            <person name="Smedile F."/>
            <person name="La Cono V."/>
            <person name="Hallsworth J.E."/>
            <person name="Yakimov M.M."/>
        </authorList>
    </citation>
    <scope>NUCLEOTIDE SEQUENCE [LARGE SCALE GENOMIC DNA]</scope>
    <source>
        <strain evidence="1 2">HSR12-2</strain>
    </source>
</reference>
<dbReference type="KEGG" id="hds:HSR122_0825"/>
<protein>
    <recommendedName>
        <fullName evidence="3">Nucleotidyltransferase family protein</fullName>
    </recommendedName>
</protein>
<keyword evidence="2" id="KW-1185">Reference proteome</keyword>
<dbReference type="Pfam" id="PF14907">
    <property type="entry name" value="NTP_transf_5"/>
    <property type="match status" value="1"/>
</dbReference>
<evidence type="ECO:0000313" key="2">
    <source>
        <dbReference type="Proteomes" id="UP000662973"/>
    </source>
</evidence>
<name>A0A897NB64_9EURY</name>
<dbReference type="AlphaFoldDB" id="A0A897NB64"/>
<proteinExistence type="predicted"/>
<dbReference type="Proteomes" id="UP000662973">
    <property type="component" value="Chromosome"/>
</dbReference>
<evidence type="ECO:0000313" key="1">
    <source>
        <dbReference type="EMBL" id="QSG08229.1"/>
    </source>
</evidence>
<accession>A0A897NB64</accession>
<sequence>MAMMSDVDLLIPDPSEQAAAAKVLADEGFEFYRFRLLAHPRKVMAKQSAEDPRPVDIYPDAMWIRKVVCDAEAVVERADPCGERTPAPADDLYLVATHAYSHLSVTFAELLHGVQIIVETDEIDWSIAIDSAREYGCLDGLYAYLLLLDEYLAATDRQRVPAAVFDSIPNTWAITLIHRWWKRNRPRSFPIEFPTWLPTIVSSGHHIPRARRQLSPRETWKDFQSHYLTAASKVLLGET</sequence>
<evidence type="ECO:0008006" key="3">
    <source>
        <dbReference type="Google" id="ProtNLM"/>
    </source>
</evidence>
<dbReference type="InterPro" id="IPR039498">
    <property type="entry name" value="NTP_transf_5"/>
</dbReference>
<gene>
    <name evidence="1" type="ORF">HSR122_0825</name>
</gene>